<evidence type="ECO:0000313" key="3">
    <source>
        <dbReference type="Proteomes" id="UP001151760"/>
    </source>
</evidence>
<feature type="compositionally biased region" description="Basic residues" evidence="1">
    <location>
        <begin position="82"/>
        <end position="92"/>
    </location>
</feature>
<feature type="region of interest" description="Disordered" evidence="1">
    <location>
        <begin position="167"/>
        <end position="190"/>
    </location>
</feature>
<protein>
    <submittedName>
        <fullName evidence="2">Uncharacterized protein</fullName>
    </submittedName>
</protein>
<feature type="compositionally biased region" description="Basic and acidic residues" evidence="1">
    <location>
        <begin position="9"/>
        <end position="43"/>
    </location>
</feature>
<feature type="region of interest" description="Disordered" evidence="1">
    <location>
        <begin position="1"/>
        <end position="131"/>
    </location>
</feature>
<reference evidence="2" key="2">
    <citation type="submission" date="2022-01" db="EMBL/GenBank/DDBJ databases">
        <authorList>
            <person name="Yamashiro T."/>
            <person name="Shiraishi A."/>
            <person name="Satake H."/>
            <person name="Nakayama K."/>
        </authorList>
    </citation>
    <scope>NUCLEOTIDE SEQUENCE</scope>
</reference>
<evidence type="ECO:0000313" key="2">
    <source>
        <dbReference type="EMBL" id="GJS78897.1"/>
    </source>
</evidence>
<keyword evidence="3" id="KW-1185">Reference proteome</keyword>
<name>A0ABQ4YPT0_9ASTR</name>
<proteinExistence type="predicted"/>
<dbReference type="Proteomes" id="UP001151760">
    <property type="component" value="Unassembled WGS sequence"/>
</dbReference>
<gene>
    <name evidence="2" type="ORF">Tco_0728778</name>
</gene>
<feature type="compositionally biased region" description="Basic residues" evidence="1">
    <location>
        <begin position="180"/>
        <end position="190"/>
    </location>
</feature>
<accession>A0ABQ4YPT0</accession>
<organism evidence="2 3">
    <name type="scientific">Tanacetum coccineum</name>
    <dbReference type="NCBI Taxonomy" id="301880"/>
    <lineage>
        <taxon>Eukaryota</taxon>
        <taxon>Viridiplantae</taxon>
        <taxon>Streptophyta</taxon>
        <taxon>Embryophyta</taxon>
        <taxon>Tracheophyta</taxon>
        <taxon>Spermatophyta</taxon>
        <taxon>Magnoliopsida</taxon>
        <taxon>eudicotyledons</taxon>
        <taxon>Gunneridae</taxon>
        <taxon>Pentapetalae</taxon>
        <taxon>asterids</taxon>
        <taxon>campanulids</taxon>
        <taxon>Asterales</taxon>
        <taxon>Asteraceae</taxon>
        <taxon>Asteroideae</taxon>
        <taxon>Anthemideae</taxon>
        <taxon>Anthemidinae</taxon>
        <taxon>Tanacetum</taxon>
    </lineage>
</organism>
<evidence type="ECO:0000256" key="1">
    <source>
        <dbReference type="SAM" id="MobiDB-lite"/>
    </source>
</evidence>
<comment type="caution">
    <text evidence="2">The sequence shown here is derived from an EMBL/GenBank/DDBJ whole genome shotgun (WGS) entry which is preliminary data.</text>
</comment>
<sequence>MLTLQPNLTHHDGESPQRKASGREKRLTYSESSHRNSQTREETQLSESESCDRRRRPKKRNPSPTIAPRDTRPSQNASVFSRLRRERRKNVHSRLGPEVASRRRHASERRRASSNRSAEDPNHRKKDARSLIRSYVTCFSERQREIKEEWYAVDHASRMPLARTKEAYLSEDENDQGGHWKSRPKKNLSA</sequence>
<reference evidence="2" key="1">
    <citation type="journal article" date="2022" name="Int. J. Mol. Sci.">
        <title>Draft Genome of Tanacetum Coccineum: Genomic Comparison of Closely Related Tanacetum-Family Plants.</title>
        <authorList>
            <person name="Yamashiro T."/>
            <person name="Shiraishi A."/>
            <person name="Nakayama K."/>
            <person name="Satake H."/>
        </authorList>
    </citation>
    <scope>NUCLEOTIDE SEQUENCE</scope>
</reference>
<dbReference type="EMBL" id="BQNB010010558">
    <property type="protein sequence ID" value="GJS78897.1"/>
    <property type="molecule type" value="Genomic_DNA"/>
</dbReference>